<dbReference type="SMART" id="SM00443">
    <property type="entry name" value="G_patch"/>
    <property type="match status" value="1"/>
</dbReference>
<dbReference type="InterPro" id="IPR000467">
    <property type="entry name" value="G_patch_dom"/>
</dbReference>
<evidence type="ECO:0000313" key="6">
    <source>
        <dbReference type="EMBL" id="CAI9112613.1"/>
    </source>
</evidence>
<accession>A0AAV1DXE4</accession>
<feature type="compositionally biased region" description="Low complexity" evidence="4">
    <location>
        <begin position="397"/>
        <end position="407"/>
    </location>
</feature>
<keyword evidence="7" id="KW-1185">Reference proteome</keyword>
<keyword evidence="3" id="KW-0539">Nucleus</keyword>
<evidence type="ECO:0000313" key="7">
    <source>
        <dbReference type="Proteomes" id="UP001161247"/>
    </source>
</evidence>
<gene>
    <name evidence="6" type="ORF">OLC1_LOCUS19774</name>
</gene>
<organism evidence="6 7">
    <name type="scientific">Oldenlandia corymbosa var. corymbosa</name>
    <dbReference type="NCBI Taxonomy" id="529605"/>
    <lineage>
        <taxon>Eukaryota</taxon>
        <taxon>Viridiplantae</taxon>
        <taxon>Streptophyta</taxon>
        <taxon>Embryophyta</taxon>
        <taxon>Tracheophyta</taxon>
        <taxon>Spermatophyta</taxon>
        <taxon>Magnoliopsida</taxon>
        <taxon>eudicotyledons</taxon>
        <taxon>Gunneridae</taxon>
        <taxon>Pentapetalae</taxon>
        <taxon>asterids</taxon>
        <taxon>lamiids</taxon>
        <taxon>Gentianales</taxon>
        <taxon>Rubiaceae</taxon>
        <taxon>Rubioideae</taxon>
        <taxon>Spermacoceae</taxon>
        <taxon>Hedyotis-Oldenlandia complex</taxon>
        <taxon>Oldenlandia</taxon>
    </lineage>
</organism>
<dbReference type="InterPro" id="IPR041591">
    <property type="entry name" value="OCRE"/>
</dbReference>
<sequence length="474" mass="52480">MPGADELCTWQPHQEVDNDCIFEWDENSQLYYHSSSGFYYNPYECWYYSSRYGSYYKFENGNYVPLGLENDQANRVEMSVDVEIPGLDCFIDKKQGLCNDNLREDCEDPVERIGTASVECLNDDLGYVKNQTTESLAPPSEWLEDTLIDLYLSGYPNQAATTPSDEVPIVNSLDAAKDGEEENGICGLEEGERIIDDHPGSCASSQKITDEGVSLEEENWLAQYGQVTEATEISDLDAQIVDLWDWEIIRENRKDGKTMVVRLVGRLVKSLSKLHPSVSSGRVRLKTAPICEAHLDLISVTSGQMYRLRRPSLQHLASVSTYDSANPSKDWGFPQLSTYKGTQQPHHGHNLCFESSASAHAFKEEKQQYPYRDRAAERRALHGGFGVGPGQKKALNAASSAPSSPTSDFPEAAAKSNSISFGAGSYARKLLEGMGWKEGEALGKSTKGFIEQLQAVGNKGNAGLGWDNGRKMSS</sequence>
<comment type="subcellular location">
    <subcellularLocation>
        <location evidence="1">Nucleus</location>
    </subcellularLocation>
</comment>
<protein>
    <submittedName>
        <fullName evidence="6">OLC1v1013081C1</fullName>
    </submittedName>
</protein>
<evidence type="ECO:0000256" key="3">
    <source>
        <dbReference type="ARBA" id="ARBA00023242"/>
    </source>
</evidence>
<dbReference type="PROSITE" id="PS50174">
    <property type="entry name" value="G_PATCH"/>
    <property type="match status" value="1"/>
</dbReference>
<evidence type="ECO:0000259" key="5">
    <source>
        <dbReference type="PROSITE" id="PS50174"/>
    </source>
</evidence>
<proteinExistence type="predicted"/>
<dbReference type="PANTHER" id="PTHR13948">
    <property type="entry name" value="RNA-BINDING PROTEIN"/>
    <property type="match status" value="1"/>
</dbReference>
<dbReference type="GO" id="GO:0003723">
    <property type="term" value="F:RNA binding"/>
    <property type="evidence" value="ECO:0007669"/>
    <property type="project" value="UniProtKB-KW"/>
</dbReference>
<dbReference type="PANTHER" id="PTHR13948:SF38">
    <property type="entry name" value="D111_G-PATCH DOMAIN-CONTAINING PROTEIN"/>
    <property type="match status" value="1"/>
</dbReference>
<evidence type="ECO:0000256" key="2">
    <source>
        <dbReference type="ARBA" id="ARBA00022884"/>
    </source>
</evidence>
<dbReference type="GO" id="GO:0000398">
    <property type="term" value="P:mRNA splicing, via spliceosome"/>
    <property type="evidence" value="ECO:0007669"/>
    <property type="project" value="TreeGrafter"/>
</dbReference>
<dbReference type="EMBL" id="OX459124">
    <property type="protein sequence ID" value="CAI9112613.1"/>
    <property type="molecule type" value="Genomic_DNA"/>
</dbReference>
<keyword evidence="2" id="KW-0694">RNA-binding</keyword>
<dbReference type="AlphaFoldDB" id="A0AAV1DXE4"/>
<evidence type="ECO:0000256" key="4">
    <source>
        <dbReference type="SAM" id="MobiDB-lite"/>
    </source>
</evidence>
<feature type="region of interest" description="Disordered" evidence="4">
    <location>
        <begin position="382"/>
        <end position="412"/>
    </location>
</feature>
<reference evidence="6" key="1">
    <citation type="submission" date="2023-03" db="EMBL/GenBank/DDBJ databases">
        <authorList>
            <person name="Julca I."/>
        </authorList>
    </citation>
    <scope>NUCLEOTIDE SEQUENCE</scope>
</reference>
<dbReference type="Pfam" id="PF01585">
    <property type="entry name" value="G-patch"/>
    <property type="match status" value="1"/>
</dbReference>
<feature type="domain" description="G-patch" evidence="5">
    <location>
        <begin position="423"/>
        <end position="469"/>
    </location>
</feature>
<dbReference type="GO" id="GO:0005634">
    <property type="term" value="C:nucleus"/>
    <property type="evidence" value="ECO:0007669"/>
    <property type="project" value="UniProtKB-SubCell"/>
</dbReference>
<dbReference type="Pfam" id="PF17780">
    <property type="entry name" value="OCRE"/>
    <property type="match status" value="1"/>
</dbReference>
<name>A0AAV1DXE4_OLDCO</name>
<evidence type="ECO:0000256" key="1">
    <source>
        <dbReference type="ARBA" id="ARBA00004123"/>
    </source>
</evidence>
<dbReference type="Proteomes" id="UP001161247">
    <property type="component" value="Chromosome 7"/>
</dbReference>